<accession>A0AAD4NG61</accession>
<dbReference type="Gene3D" id="3.30.710.10">
    <property type="entry name" value="Potassium Channel Kv1.1, Chain A"/>
    <property type="match status" value="1"/>
</dbReference>
<proteinExistence type="predicted"/>
<dbReference type="Pfam" id="PF00651">
    <property type="entry name" value="BTB"/>
    <property type="match status" value="1"/>
</dbReference>
<evidence type="ECO:0000259" key="1">
    <source>
        <dbReference type="PROSITE" id="PS50097"/>
    </source>
</evidence>
<dbReference type="Gene3D" id="2.60.210.10">
    <property type="entry name" value="Apoptosis, Tumor Necrosis Factor Receptor Associated Protein 2, Chain A"/>
    <property type="match status" value="1"/>
</dbReference>
<feature type="domain" description="BTB" evidence="1">
    <location>
        <begin position="158"/>
        <end position="223"/>
    </location>
</feature>
<evidence type="ECO:0000313" key="3">
    <source>
        <dbReference type="EMBL" id="KAI1723748.1"/>
    </source>
</evidence>
<dbReference type="PANTHER" id="PTHR24413">
    <property type="entry name" value="SPECKLE-TYPE POZ PROTEIN"/>
    <property type="match status" value="1"/>
</dbReference>
<dbReference type="EMBL" id="JAKKPZ010000003">
    <property type="protein sequence ID" value="KAI1723748.1"/>
    <property type="molecule type" value="Genomic_DNA"/>
</dbReference>
<name>A0AAD4NG61_9BILA</name>
<evidence type="ECO:0000313" key="4">
    <source>
        <dbReference type="Proteomes" id="UP001201812"/>
    </source>
</evidence>
<protein>
    <submittedName>
        <fullName evidence="3">BTB/POZ domain-containing protein</fullName>
    </submittedName>
</protein>
<feature type="domain" description="MATH" evidence="2">
    <location>
        <begin position="1"/>
        <end position="110"/>
    </location>
</feature>
<evidence type="ECO:0000259" key="2">
    <source>
        <dbReference type="PROSITE" id="PS50144"/>
    </source>
</evidence>
<comment type="caution">
    <text evidence="3">The sequence shown here is derived from an EMBL/GenBank/DDBJ whole genome shotgun (WGS) entry which is preliminary data.</text>
</comment>
<dbReference type="SMART" id="SM00225">
    <property type="entry name" value="BTB"/>
    <property type="match status" value="1"/>
</dbReference>
<dbReference type="GO" id="GO:0030163">
    <property type="term" value="P:protein catabolic process"/>
    <property type="evidence" value="ECO:0007669"/>
    <property type="project" value="UniProtKB-ARBA"/>
</dbReference>
<dbReference type="Gene3D" id="1.25.40.420">
    <property type="match status" value="1"/>
</dbReference>
<dbReference type="InterPro" id="IPR002083">
    <property type="entry name" value="MATH/TRAF_dom"/>
</dbReference>
<dbReference type="PROSITE" id="PS50097">
    <property type="entry name" value="BTB"/>
    <property type="match status" value="1"/>
</dbReference>
<dbReference type="CDD" id="cd14733">
    <property type="entry name" value="BACK"/>
    <property type="match status" value="1"/>
</dbReference>
<dbReference type="SUPFAM" id="SSF54695">
    <property type="entry name" value="POZ domain"/>
    <property type="match status" value="1"/>
</dbReference>
<dbReference type="Proteomes" id="UP001201812">
    <property type="component" value="Unassembled WGS sequence"/>
</dbReference>
<dbReference type="InterPro" id="IPR011333">
    <property type="entry name" value="SKP1/BTB/POZ_sf"/>
</dbReference>
<organism evidence="3 4">
    <name type="scientific">Ditylenchus destructor</name>
    <dbReference type="NCBI Taxonomy" id="166010"/>
    <lineage>
        <taxon>Eukaryota</taxon>
        <taxon>Metazoa</taxon>
        <taxon>Ecdysozoa</taxon>
        <taxon>Nematoda</taxon>
        <taxon>Chromadorea</taxon>
        <taxon>Rhabditida</taxon>
        <taxon>Tylenchina</taxon>
        <taxon>Tylenchomorpha</taxon>
        <taxon>Sphaerularioidea</taxon>
        <taxon>Anguinidae</taxon>
        <taxon>Anguininae</taxon>
        <taxon>Ditylenchus</taxon>
    </lineage>
</organism>
<dbReference type="InterPro" id="IPR008974">
    <property type="entry name" value="TRAF-like"/>
</dbReference>
<dbReference type="SUPFAM" id="SSF49599">
    <property type="entry name" value="TRAF domain-like"/>
    <property type="match status" value="1"/>
</dbReference>
<sequence>MVASKPFKCKKVPAVVWELHVYPNGKREQDSKSTSFFLRQVGLEPIRDICASVEAEFKVYLAGQRDLRLNICHDVKKFAHQQGRGKFQVDQNIIKNALQADASLLVICEIQFQPPSDSYMTEFNLMQQTGPRTVRPAKSKTNLAPKNTKGLWENMLFSDCAIEVGSNVFPAHRCILAQHSPVFRSMFSHSSTLEAQKRKVTINDCSIDAVRAMLEYMYTGSVDDLIIQSFAVDILATADKYDVTKLKELCETVLLSSIDSDNIMQLIVVGDMFFATDLKKACSSYIAMHHDAIFRSSEWKNLKKEQPLLVSDLLELILQEPSLRAFVGSEENVLVENKQSDG</sequence>
<gene>
    <name evidence="3" type="ORF">DdX_03920</name>
</gene>
<dbReference type="AlphaFoldDB" id="A0AAD4NG61"/>
<reference evidence="3" key="1">
    <citation type="submission" date="2022-01" db="EMBL/GenBank/DDBJ databases">
        <title>Genome Sequence Resource for Two Populations of Ditylenchus destructor, the Migratory Endoparasitic Phytonematode.</title>
        <authorList>
            <person name="Zhang H."/>
            <person name="Lin R."/>
            <person name="Xie B."/>
        </authorList>
    </citation>
    <scope>NUCLEOTIDE SEQUENCE</scope>
    <source>
        <strain evidence="3">BazhouSP</strain>
    </source>
</reference>
<dbReference type="PROSITE" id="PS50144">
    <property type="entry name" value="MATH"/>
    <property type="match status" value="1"/>
</dbReference>
<keyword evidence="4" id="KW-1185">Reference proteome</keyword>
<dbReference type="InterPro" id="IPR000210">
    <property type="entry name" value="BTB/POZ_dom"/>
</dbReference>